<dbReference type="InterPro" id="IPR001846">
    <property type="entry name" value="VWF_type-D"/>
</dbReference>
<sequence>MFVVLLLLFVSSQFVGVTGSNEENVETFDQLQAIDRYSRDHYEDEDPATGNDGRIDCETDCGGYLETRSKCSQHKTQVNCYTPKGKICCVNTNCHEAGGVCREAPLDGEIELSPKTQCPSGKKCYVKTCDKCKGECLNICPAQTHKESPTKLCQCAEKNKKCCIPIDSCQTNVFWCHDKQCSVGNKCDPPKTIECNDKPCVCPANTKCCEKNCNQNNENEDKCAKQFPGRGKCRSSPECMWDETEVGRPGEFCDNGCICCKKILHCSACNGKCLDNCESAGLVARRTCRCAADGEVCCVKKHVGQGGHELGDPHFETFDGLKFNFHGACTYKLFQDCTDEKKFAVHTEHYSSFNDGHNKTYVLMVWIFVPSAVIELHNTDVKVNGKSVYFSLPVTITDNIEISFNKQRTRVIVDYPGVFTLSWNGNGAVKADLDEAWHGMVCGLLGDANGDEENDLKMLLPDGTLKLTDDVKEFGYSWEVPGSCSKIKRPTKADRPTGQ</sequence>
<evidence type="ECO:0000256" key="1">
    <source>
        <dbReference type="SAM" id="SignalP"/>
    </source>
</evidence>
<feature type="domain" description="VWFD" evidence="2">
    <location>
        <begin position="305"/>
        <end position="485"/>
    </location>
</feature>
<dbReference type="Proteomes" id="UP000694865">
    <property type="component" value="Unplaced"/>
</dbReference>
<reference evidence="4" key="1">
    <citation type="submission" date="2025-08" db="UniProtKB">
        <authorList>
            <consortium name="RefSeq"/>
        </authorList>
    </citation>
    <scope>IDENTIFICATION</scope>
    <source>
        <tissue evidence="4">Testes</tissue>
    </source>
</reference>
<keyword evidence="3" id="KW-1185">Reference proteome</keyword>
<evidence type="ECO:0000259" key="2">
    <source>
        <dbReference type="PROSITE" id="PS51233"/>
    </source>
</evidence>
<dbReference type="PANTHER" id="PTHR37860">
    <property type="entry name" value="AGAP008810-PA"/>
    <property type="match status" value="1"/>
</dbReference>
<accession>A0ABM0M2E3</accession>
<dbReference type="PANTHER" id="PTHR37860:SF1">
    <property type="match status" value="1"/>
</dbReference>
<feature type="chain" id="PRO_5047159379" evidence="1">
    <location>
        <begin position="20"/>
        <end position="499"/>
    </location>
</feature>
<evidence type="ECO:0000313" key="3">
    <source>
        <dbReference type="Proteomes" id="UP000694865"/>
    </source>
</evidence>
<dbReference type="PROSITE" id="PS51233">
    <property type="entry name" value="VWFD"/>
    <property type="match status" value="1"/>
</dbReference>
<feature type="signal peptide" evidence="1">
    <location>
        <begin position="1"/>
        <end position="19"/>
    </location>
</feature>
<dbReference type="GeneID" id="102802501"/>
<dbReference type="Pfam" id="PF00094">
    <property type="entry name" value="VWD"/>
    <property type="match status" value="1"/>
</dbReference>
<dbReference type="RefSeq" id="XP_006814184.1">
    <property type="nucleotide sequence ID" value="XM_006814121.1"/>
</dbReference>
<gene>
    <name evidence="4" type="primary">LOC102802501</name>
</gene>
<proteinExistence type="predicted"/>
<organism evidence="3 4">
    <name type="scientific">Saccoglossus kowalevskii</name>
    <name type="common">Acorn worm</name>
    <dbReference type="NCBI Taxonomy" id="10224"/>
    <lineage>
        <taxon>Eukaryota</taxon>
        <taxon>Metazoa</taxon>
        <taxon>Hemichordata</taxon>
        <taxon>Enteropneusta</taxon>
        <taxon>Harrimaniidae</taxon>
        <taxon>Saccoglossus</taxon>
    </lineage>
</organism>
<evidence type="ECO:0000313" key="4">
    <source>
        <dbReference type="RefSeq" id="XP_006814184.1"/>
    </source>
</evidence>
<dbReference type="SMART" id="SM00216">
    <property type="entry name" value="VWD"/>
    <property type="match status" value="1"/>
</dbReference>
<keyword evidence="1" id="KW-0732">Signal</keyword>
<protein>
    <submittedName>
        <fullName evidence="4">BMP-binding endothelial regulator protein-like</fullName>
    </submittedName>
</protein>
<name>A0ABM0M2E3_SACKO</name>